<keyword evidence="11" id="KW-1185">Reference proteome</keyword>
<organism evidence="10 11">
    <name type="scientific">Cherax quadricarinatus</name>
    <name type="common">Australian red claw crayfish</name>
    <dbReference type="NCBI Taxonomy" id="27406"/>
    <lineage>
        <taxon>Eukaryota</taxon>
        <taxon>Metazoa</taxon>
        <taxon>Ecdysozoa</taxon>
        <taxon>Arthropoda</taxon>
        <taxon>Crustacea</taxon>
        <taxon>Multicrustacea</taxon>
        <taxon>Malacostraca</taxon>
        <taxon>Eumalacostraca</taxon>
        <taxon>Eucarida</taxon>
        <taxon>Decapoda</taxon>
        <taxon>Pleocyemata</taxon>
        <taxon>Astacidea</taxon>
        <taxon>Parastacoidea</taxon>
        <taxon>Parastacidae</taxon>
        <taxon>Cherax</taxon>
    </lineage>
</organism>
<reference evidence="10 11" key="1">
    <citation type="journal article" date="2024" name="BMC Genomics">
        <title>Genome assembly of redclaw crayfish (Cherax quadricarinatus) provides insights into its immune adaptation and hypoxia tolerance.</title>
        <authorList>
            <person name="Liu Z."/>
            <person name="Zheng J."/>
            <person name="Li H."/>
            <person name="Fang K."/>
            <person name="Wang S."/>
            <person name="He J."/>
            <person name="Zhou D."/>
            <person name="Weng S."/>
            <person name="Chi M."/>
            <person name="Gu Z."/>
            <person name="He J."/>
            <person name="Li F."/>
            <person name="Wang M."/>
        </authorList>
    </citation>
    <scope>NUCLEOTIDE SEQUENCE [LARGE SCALE GENOMIC DNA]</scope>
    <source>
        <strain evidence="10">ZL_2023a</strain>
    </source>
</reference>
<dbReference type="InterPro" id="IPR036236">
    <property type="entry name" value="Znf_C2H2_sf"/>
</dbReference>
<sequence length="519" mass="58775">MKYAEKNEGCTIPVVHLRIVHDRGFHKYACDFCRKSFDTSEALSQHVNYSHTSLNIQEVYICPSCRCCVLSHNDLLDHLSLRHHVQIDNREDSTLCEYCGLKLTSQQCLLDHVAVTHCSGVTESSFIGIVELSIKDISNMGMGNPDCKTLFQVIEVSLVKYKENLPDSVKIINEDKCVKNDSLITRNEDMNIVFENTLQQCNGNINVKSPKESESSASLTRTVDGYTNTCSNSFNELISETNLQDCESQLEMTICCDTDEKPFVACSPGEIILTVESEEELVWSQDVMSQVICSSGILNRTQGSIATEGNGLVTKNATMQQATNDWNADCSVEVKRLTQEQQPHSAQLLDPIKNDASKTLEIIGVRRRAEKEKVCIICKQLFSHLGDLEQHENRIHGIRIKCDLCDDSFVFSKSLRNHHLRKHTGSADFKCKDCDKVFKCRSNLWSHRLTHLSQEMRRFQCLHCSQRFTTKSKLNIHLQSHTGEKKFQCGECQKGFVSHGLLMRHMKKHVSETCSIVLG</sequence>
<feature type="domain" description="C2H2-type" evidence="9">
    <location>
        <begin position="28"/>
        <end position="56"/>
    </location>
</feature>
<evidence type="ECO:0000256" key="7">
    <source>
        <dbReference type="ARBA" id="ARBA00037948"/>
    </source>
</evidence>
<proteinExistence type="inferred from homology"/>
<evidence type="ECO:0000313" key="10">
    <source>
        <dbReference type="EMBL" id="KAK8719785.1"/>
    </source>
</evidence>
<dbReference type="Proteomes" id="UP001445076">
    <property type="component" value="Unassembled WGS sequence"/>
</dbReference>
<evidence type="ECO:0000259" key="9">
    <source>
        <dbReference type="PROSITE" id="PS50157"/>
    </source>
</evidence>
<name>A0AAW0VSL5_CHEQU</name>
<dbReference type="GO" id="GO:0005634">
    <property type="term" value="C:nucleus"/>
    <property type="evidence" value="ECO:0007669"/>
    <property type="project" value="UniProtKB-SubCell"/>
</dbReference>
<dbReference type="InterPro" id="IPR013087">
    <property type="entry name" value="Znf_C2H2_type"/>
</dbReference>
<dbReference type="Gene3D" id="3.30.160.60">
    <property type="entry name" value="Classic Zinc Finger"/>
    <property type="match status" value="5"/>
</dbReference>
<dbReference type="SUPFAM" id="SSF57667">
    <property type="entry name" value="beta-beta-alpha zinc fingers"/>
    <property type="match status" value="2"/>
</dbReference>
<feature type="domain" description="C2H2-type" evidence="9">
    <location>
        <begin position="429"/>
        <end position="456"/>
    </location>
</feature>
<dbReference type="AlphaFoldDB" id="A0AAW0VSL5"/>
<protein>
    <recommendedName>
        <fullName evidence="9">C2H2-type domain-containing protein</fullName>
    </recommendedName>
</protein>
<comment type="subcellular location">
    <subcellularLocation>
        <location evidence="1">Nucleus</location>
    </subcellularLocation>
</comment>
<dbReference type="GO" id="GO:0000981">
    <property type="term" value="F:DNA-binding transcription factor activity, RNA polymerase II-specific"/>
    <property type="evidence" value="ECO:0007669"/>
    <property type="project" value="TreeGrafter"/>
</dbReference>
<keyword evidence="4 8" id="KW-0863">Zinc-finger</keyword>
<evidence type="ECO:0000256" key="2">
    <source>
        <dbReference type="ARBA" id="ARBA00022723"/>
    </source>
</evidence>
<keyword evidence="3" id="KW-0677">Repeat</keyword>
<dbReference type="FunFam" id="3.30.160.60:FF:000100">
    <property type="entry name" value="Zinc finger 45-like"/>
    <property type="match status" value="1"/>
</dbReference>
<feature type="domain" description="C2H2-type" evidence="9">
    <location>
        <begin position="400"/>
        <end position="428"/>
    </location>
</feature>
<evidence type="ECO:0000256" key="6">
    <source>
        <dbReference type="ARBA" id="ARBA00023242"/>
    </source>
</evidence>
<comment type="similarity">
    <text evidence="7">Belongs to the snail C2H2-type zinc-finger protein family.</text>
</comment>
<dbReference type="GO" id="GO:0000978">
    <property type="term" value="F:RNA polymerase II cis-regulatory region sequence-specific DNA binding"/>
    <property type="evidence" value="ECO:0007669"/>
    <property type="project" value="TreeGrafter"/>
</dbReference>
<gene>
    <name evidence="10" type="ORF">OTU49_013774</name>
</gene>
<dbReference type="SMART" id="SM00355">
    <property type="entry name" value="ZnF_C2H2"/>
    <property type="match status" value="8"/>
</dbReference>
<comment type="caution">
    <text evidence="10">The sequence shown here is derived from an EMBL/GenBank/DDBJ whole genome shotgun (WGS) entry which is preliminary data.</text>
</comment>
<keyword evidence="6" id="KW-0539">Nucleus</keyword>
<feature type="domain" description="C2H2-type" evidence="9">
    <location>
        <begin position="487"/>
        <end position="514"/>
    </location>
</feature>
<evidence type="ECO:0000256" key="4">
    <source>
        <dbReference type="ARBA" id="ARBA00022771"/>
    </source>
</evidence>
<dbReference type="PROSITE" id="PS50157">
    <property type="entry name" value="ZINC_FINGER_C2H2_2"/>
    <property type="match status" value="5"/>
</dbReference>
<keyword evidence="2" id="KW-0479">Metal-binding</keyword>
<dbReference type="GO" id="GO:0008270">
    <property type="term" value="F:zinc ion binding"/>
    <property type="evidence" value="ECO:0007669"/>
    <property type="project" value="UniProtKB-KW"/>
</dbReference>
<keyword evidence="5" id="KW-0862">Zinc</keyword>
<evidence type="ECO:0000256" key="8">
    <source>
        <dbReference type="PROSITE-ProRule" id="PRU00042"/>
    </source>
</evidence>
<evidence type="ECO:0000313" key="11">
    <source>
        <dbReference type="Proteomes" id="UP001445076"/>
    </source>
</evidence>
<evidence type="ECO:0000256" key="5">
    <source>
        <dbReference type="ARBA" id="ARBA00022833"/>
    </source>
</evidence>
<accession>A0AAW0VSL5</accession>
<dbReference type="Pfam" id="PF00096">
    <property type="entry name" value="zf-C2H2"/>
    <property type="match status" value="3"/>
</dbReference>
<dbReference type="FunFam" id="3.30.160.60:FF:000145">
    <property type="entry name" value="Zinc finger protein 574"/>
    <property type="match status" value="1"/>
</dbReference>
<dbReference type="PROSITE" id="PS00028">
    <property type="entry name" value="ZINC_FINGER_C2H2_1"/>
    <property type="match status" value="7"/>
</dbReference>
<dbReference type="PANTHER" id="PTHR24388:SF104">
    <property type="entry name" value="AT-RICH BINDING PROTEIN-RELATED"/>
    <property type="match status" value="1"/>
</dbReference>
<feature type="domain" description="C2H2-type" evidence="9">
    <location>
        <begin position="459"/>
        <end position="486"/>
    </location>
</feature>
<dbReference type="InterPro" id="IPR050527">
    <property type="entry name" value="Snail/Krueppel_Znf"/>
</dbReference>
<dbReference type="PANTHER" id="PTHR24388">
    <property type="entry name" value="ZINC FINGER PROTEIN"/>
    <property type="match status" value="1"/>
</dbReference>
<evidence type="ECO:0000256" key="1">
    <source>
        <dbReference type="ARBA" id="ARBA00004123"/>
    </source>
</evidence>
<dbReference type="EMBL" id="JARKIK010001316">
    <property type="protein sequence ID" value="KAK8719785.1"/>
    <property type="molecule type" value="Genomic_DNA"/>
</dbReference>
<evidence type="ECO:0000256" key="3">
    <source>
        <dbReference type="ARBA" id="ARBA00022737"/>
    </source>
</evidence>